<feature type="region of interest" description="Disordered" evidence="8">
    <location>
        <begin position="343"/>
        <end position="379"/>
    </location>
</feature>
<accession>A0AAP7CBY0</accession>
<feature type="transmembrane region" description="Helical" evidence="9">
    <location>
        <begin position="281"/>
        <end position="305"/>
    </location>
</feature>
<dbReference type="GO" id="GO:0016758">
    <property type="term" value="F:hexosyltransferase activity"/>
    <property type="evidence" value="ECO:0007669"/>
    <property type="project" value="InterPro"/>
</dbReference>
<keyword evidence="6 9" id="KW-0472">Membrane</keyword>
<evidence type="ECO:0000256" key="1">
    <source>
        <dbReference type="ARBA" id="ARBA00004651"/>
    </source>
</evidence>
<gene>
    <name evidence="10" type="ORF">HC138_04075</name>
</gene>
<evidence type="ECO:0000313" key="10">
    <source>
        <dbReference type="EMBL" id="NJJ03544.1"/>
    </source>
</evidence>
<protein>
    <submittedName>
        <fullName evidence="10">DUF2029 domain-containing protein</fullName>
    </submittedName>
</protein>
<evidence type="ECO:0000313" key="11">
    <source>
        <dbReference type="Proteomes" id="UP000591626"/>
    </source>
</evidence>
<keyword evidence="4 9" id="KW-0812">Transmembrane</keyword>
<feature type="transmembrane region" description="Helical" evidence="9">
    <location>
        <begin position="145"/>
        <end position="169"/>
    </location>
</feature>
<keyword evidence="3" id="KW-0808">Transferase</keyword>
<evidence type="ECO:0000256" key="2">
    <source>
        <dbReference type="ARBA" id="ARBA00022475"/>
    </source>
</evidence>
<name>A0AAP7CBY0_9CORY</name>
<dbReference type="RefSeq" id="WP_167616107.1">
    <property type="nucleotide sequence ID" value="NZ_JAAUVV010000005.1"/>
</dbReference>
<feature type="transmembrane region" description="Helical" evidence="9">
    <location>
        <begin position="258"/>
        <end position="275"/>
    </location>
</feature>
<evidence type="ECO:0000256" key="5">
    <source>
        <dbReference type="ARBA" id="ARBA00022989"/>
    </source>
</evidence>
<evidence type="ECO:0000256" key="8">
    <source>
        <dbReference type="SAM" id="MobiDB-lite"/>
    </source>
</evidence>
<dbReference type="GO" id="GO:0005886">
    <property type="term" value="C:plasma membrane"/>
    <property type="evidence" value="ECO:0007669"/>
    <property type="project" value="UniProtKB-SubCell"/>
</dbReference>
<dbReference type="Pfam" id="PF09594">
    <property type="entry name" value="GT87"/>
    <property type="match status" value="1"/>
</dbReference>
<keyword evidence="2" id="KW-1003">Cell membrane</keyword>
<proteinExistence type="inferred from homology"/>
<evidence type="ECO:0000256" key="3">
    <source>
        <dbReference type="ARBA" id="ARBA00022679"/>
    </source>
</evidence>
<feature type="transmembrane region" description="Helical" evidence="9">
    <location>
        <begin position="104"/>
        <end position="125"/>
    </location>
</feature>
<evidence type="ECO:0000256" key="9">
    <source>
        <dbReference type="SAM" id="Phobius"/>
    </source>
</evidence>
<comment type="similarity">
    <text evidence="7">Belongs to the glycosyltransferase 87 family.</text>
</comment>
<evidence type="ECO:0000256" key="4">
    <source>
        <dbReference type="ARBA" id="ARBA00022692"/>
    </source>
</evidence>
<evidence type="ECO:0000256" key="7">
    <source>
        <dbReference type="ARBA" id="ARBA00024033"/>
    </source>
</evidence>
<feature type="transmembrane region" description="Helical" evidence="9">
    <location>
        <begin position="77"/>
        <end position="97"/>
    </location>
</feature>
<keyword evidence="5 9" id="KW-1133">Transmembrane helix</keyword>
<feature type="compositionally biased region" description="Basic residues" evidence="8">
    <location>
        <begin position="349"/>
        <end position="367"/>
    </location>
</feature>
<feature type="transmembrane region" description="Helical" evidence="9">
    <location>
        <begin position="317"/>
        <end position="336"/>
    </location>
</feature>
<feature type="transmembrane region" description="Helical" evidence="9">
    <location>
        <begin position="233"/>
        <end position="251"/>
    </location>
</feature>
<feature type="transmembrane region" description="Helical" evidence="9">
    <location>
        <begin position="176"/>
        <end position="194"/>
    </location>
</feature>
<reference evidence="10 11" key="1">
    <citation type="submission" date="2020-03" db="EMBL/GenBank/DDBJ databases">
        <title>Draft genome sequences of bacterial isolates from the female urobiome.</title>
        <authorList>
            <person name="Miller-Ensminger T."/>
            <person name="Wolfe A.J."/>
            <person name="Putonti C."/>
        </authorList>
    </citation>
    <scope>NUCLEOTIDE SEQUENCE [LARGE SCALE GENOMIC DNA]</scope>
    <source>
        <strain evidence="10 11">UMB8490</strain>
    </source>
</reference>
<organism evidence="10 11">
    <name type="scientific">Corynebacterium coyleae</name>
    <dbReference type="NCBI Taxonomy" id="53374"/>
    <lineage>
        <taxon>Bacteria</taxon>
        <taxon>Bacillati</taxon>
        <taxon>Actinomycetota</taxon>
        <taxon>Actinomycetes</taxon>
        <taxon>Mycobacteriales</taxon>
        <taxon>Corynebacteriaceae</taxon>
        <taxon>Corynebacterium</taxon>
    </lineage>
</organism>
<evidence type="ECO:0000256" key="6">
    <source>
        <dbReference type="ARBA" id="ARBA00023136"/>
    </source>
</evidence>
<comment type="subcellular location">
    <subcellularLocation>
        <location evidence="1">Cell membrane</location>
        <topology evidence="1">Multi-pass membrane protein</topology>
    </subcellularLocation>
</comment>
<dbReference type="EMBL" id="JAAUVV010000005">
    <property type="protein sequence ID" value="NJJ03544.1"/>
    <property type="molecule type" value="Genomic_DNA"/>
</dbReference>
<dbReference type="InterPro" id="IPR018584">
    <property type="entry name" value="GT87"/>
</dbReference>
<dbReference type="Proteomes" id="UP000591626">
    <property type="component" value="Unassembled WGS sequence"/>
</dbReference>
<dbReference type="AlphaFoldDB" id="A0AAP7CBY0"/>
<sequence length="379" mass="41873">MILLLIVLAVAVYRYVTTPLETAFSTAYPSDLHVYVLGGQQVKDHLPLYAHDLLPGLPFTYPPFAGVVFSWLPTEEWFGVAWKLASVVVLAGVVWGSSISKKHVVPLVAFFVLCTEPVQGTLYFGQVNLLLMGLVCLDFLPKNRLPGIGTGLAAGIKLTPAFFIVLLIYQRRWGATFVAAFTFVCTAASGMNVVDAPNFWTRAIFSTQRIGVDENPGAQSIRQVLARAGMDSTLLWLTLCVAVTILALLACRRAPAPLAVSFIGLTACLVSPFSWYHHWVWIVPLGVFVFERYGSVALMVLMAPYASVVLWPGAPQFLYIAVPVLFMAWYALPSGYAHPFIRRSDRGSHSTRPRPRSLRRPGPRYRRGTQPARRPGHRA</sequence>
<comment type="caution">
    <text evidence="10">The sequence shown here is derived from an EMBL/GenBank/DDBJ whole genome shotgun (WGS) entry which is preliminary data.</text>
</comment>